<keyword evidence="6" id="KW-0677">Repeat</keyword>
<dbReference type="Gene3D" id="1.10.760.10">
    <property type="entry name" value="Cytochrome c-like domain"/>
    <property type="match status" value="3"/>
</dbReference>
<feature type="domain" description="Cytochrome c" evidence="12">
    <location>
        <begin position="182"/>
        <end position="290"/>
    </location>
</feature>
<evidence type="ECO:0000256" key="10">
    <source>
        <dbReference type="PIRSR" id="PIRSR000018-51"/>
    </source>
</evidence>
<dbReference type="Pfam" id="PF00034">
    <property type="entry name" value="Cytochrom_C"/>
    <property type="match status" value="2"/>
</dbReference>
<feature type="chain" id="PRO_5003506777" evidence="11">
    <location>
        <begin position="32"/>
        <end position="418"/>
    </location>
</feature>
<evidence type="ECO:0000256" key="1">
    <source>
        <dbReference type="ARBA" id="ARBA00004236"/>
    </source>
</evidence>
<feature type="binding site" description="covalent" evidence="9">
    <location>
        <position position="321"/>
    </location>
    <ligand>
        <name>heme c</name>
        <dbReference type="ChEBI" id="CHEBI:61717"/>
        <label>3</label>
    </ligand>
</feature>
<dbReference type="InterPro" id="IPR014353">
    <property type="entry name" value="Membr-bd_ADH_cyt_c"/>
</dbReference>
<evidence type="ECO:0000256" key="2">
    <source>
        <dbReference type="ARBA" id="ARBA00022475"/>
    </source>
</evidence>
<evidence type="ECO:0000256" key="5">
    <source>
        <dbReference type="ARBA" id="ARBA00022729"/>
    </source>
</evidence>
<feature type="domain" description="Cytochrome c" evidence="12">
    <location>
        <begin position="37"/>
        <end position="140"/>
    </location>
</feature>
<dbReference type="AlphaFoldDB" id="G7ZCS5"/>
<keyword evidence="13" id="KW-0614">Plasmid</keyword>
<dbReference type="GO" id="GO:0005506">
    <property type="term" value="F:iron ion binding"/>
    <property type="evidence" value="ECO:0007669"/>
    <property type="project" value="InterPro"/>
</dbReference>
<dbReference type="PROSITE" id="PS51007">
    <property type="entry name" value="CYTC"/>
    <property type="match status" value="3"/>
</dbReference>
<keyword evidence="14" id="KW-1185">Reference proteome</keyword>
<feature type="signal peptide" evidence="11">
    <location>
        <begin position="1"/>
        <end position="31"/>
    </location>
</feature>
<dbReference type="OrthoDB" id="9811281at2"/>
<dbReference type="KEGG" id="ali:AZOLI_p20466"/>
<evidence type="ECO:0000313" key="13">
    <source>
        <dbReference type="EMBL" id="CBS89595.1"/>
    </source>
</evidence>
<feature type="binding site" description="axial binding residue" evidence="10">
    <location>
        <position position="322"/>
    </location>
    <ligand>
        <name>heme c</name>
        <dbReference type="ChEBI" id="CHEBI:61717"/>
        <label>3</label>
    </ligand>
    <ligandPart>
        <name>Fe</name>
        <dbReference type="ChEBI" id="CHEBI:18248"/>
    </ligandPart>
</feature>
<dbReference type="EMBL" id="FQ311870">
    <property type="protein sequence ID" value="CBS89595.1"/>
    <property type="molecule type" value="Genomic_DNA"/>
</dbReference>
<feature type="binding site" description="axial binding residue" evidence="10">
    <location>
        <position position="55"/>
    </location>
    <ligand>
        <name>heme c</name>
        <dbReference type="ChEBI" id="CHEBI:61717"/>
        <label>1</label>
    </ligand>
    <ligandPart>
        <name>Fe</name>
        <dbReference type="ChEBI" id="CHEBI:18248"/>
    </ligandPart>
</feature>
<keyword evidence="2" id="KW-1003">Cell membrane</keyword>
<dbReference type="GO" id="GO:0033717">
    <property type="term" value="F:gluconate 2-dehydrogenase (acceptor) activity"/>
    <property type="evidence" value="ECO:0007669"/>
    <property type="project" value="UniProtKB-EC"/>
</dbReference>
<feature type="binding site" description="covalent" evidence="9">
    <location>
        <position position="200"/>
    </location>
    <ligand>
        <name>heme c</name>
        <dbReference type="ChEBI" id="CHEBI:61717"/>
        <label>2</label>
    </ligand>
</feature>
<evidence type="ECO:0000256" key="8">
    <source>
        <dbReference type="ARBA" id="ARBA00023136"/>
    </source>
</evidence>
<keyword evidence="13" id="KW-0560">Oxidoreductase</keyword>
<evidence type="ECO:0000256" key="11">
    <source>
        <dbReference type="SAM" id="SignalP"/>
    </source>
</evidence>
<keyword evidence="5 11" id="KW-0732">Signal</keyword>
<geneLocation type="plasmid" evidence="13 14">
    <name>AZO_p2</name>
</geneLocation>
<evidence type="ECO:0000256" key="9">
    <source>
        <dbReference type="PIRSR" id="PIRSR000018-50"/>
    </source>
</evidence>
<dbReference type="PANTHER" id="PTHR35008:SF8">
    <property type="entry name" value="ALCOHOL DEHYDROGENASE CYTOCHROME C SUBUNIT"/>
    <property type="match status" value="1"/>
</dbReference>
<keyword evidence="3 9" id="KW-0349">Heme</keyword>
<organism evidence="13 14">
    <name type="scientific">Azospirillum lipoferum (strain 4B)</name>
    <dbReference type="NCBI Taxonomy" id="862719"/>
    <lineage>
        <taxon>Bacteria</taxon>
        <taxon>Pseudomonadati</taxon>
        <taxon>Pseudomonadota</taxon>
        <taxon>Alphaproteobacteria</taxon>
        <taxon>Rhodospirillales</taxon>
        <taxon>Azospirillaceae</taxon>
        <taxon>Azospirillum</taxon>
    </lineage>
</organism>
<feature type="binding site" description="covalent" evidence="9">
    <location>
        <position position="318"/>
    </location>
    <ligand>
        <name>heme c</name>
        <dbReference type="ChEBI" id="CHEBI:61717"/>
        <label>3</label>
    </ligand>
</feature>
<dbReference type="Proteomes" id="UP000005667">
    <property type="component" value="Plasmid AZO_p2"/>
</dbReference>
<evidence type="ECO:0000256" key="3">
    <source>
        <dbReference type="ARBA" id="ARBA00022617"/>
    </source>
</evidence>
<dbReference type="HOGENOM" id="CLU_028594_0_1_5"/>
<dbReference type="PANTHER" id="PTHR35008">
    <property type="entry name" value="BLL4482 PROTEIN-RELATED"/>
    <property type="match status" value="1"/>
</dbReference>
<keyword evidence="7 10" id="KW-0408">Iron</keyword>
<dbReference type="GO" id="GO:0005886">
    <property type="term" value="C:plasma membrane"/>
    <property type="evidence" value="ECO:0007669"/>
    <property type="project" value="UniProtKB-SubCell"/>
</dbReference>
<accession>G7ZCS5</accession>
<reference evidence="14" key="1">
    <citation type="journal article" date="2011" name="PLoS Genet.">
        <title>Azospirillum genomes reveal transition of bacteria from aquatic to terrestrial environments.</title>
        <authorList>
            <person name="Wisniewski-Dye F."/>
            <person name="Borziak K."/>
            <person name="Khalsa-Moyers G."/>
            <person name="Alexandre G."/>
            <person name="Sukharnikov L.O."/>
            <person name="Wuichet K."/>
            <person name="Hurst G.B."/>
            <person name="McDonald W.H."/>
            <person name="Robertson J.S."/>
            <person name="Barbe V."/>
            <person name="Calteau A."/>
            <person name="Rouy Z."/>
            <person name="Mangenot S."/>
            <person name="Prigent-Combaret C."/>
            <person name="Normand P."/>
            <person name="Boyer M."/>
            <person name="Siguier P."/>
            <person name="Dessaux Y."/>
            <person name="Elmerich C."/>
            <person name="Condemine G."/>
            <person name="Krishnen G."/>
            <person name="Kennedy I."/>
            <person name="Paterson A.H."/>
            <person name="Gonzalez V."/>
            <person name="Mavingui P."/>
            <person name="Zhulin I.B."/>
        </authorList>
    </citation>
    <scope>NUCLEOTIDE SEQUENCE [LARGE SCALE GENOMIC DNA]</scope>
    <source>
        <strain evidence="14">4B</strain>
    </source>
</reference>
<keyword evidence="8" id="KW-0472">Membrane</keyword>
<keyword evidence="4 10" id="KW-0479">Metal-binding</keyword>
<comment type="cofactor">
    <cofactor evidence="9">
        <name>heme c</name>
        <dbReference type="ChEBI" id="CHEBI:61717"/>
    </cofactor>
    <text evidence="9">Binds 3 heme c groups covalently per subunit.</text>
</comment>
<evidence type="ECO:0000256" key="6">
    <source>
        <dbReference type="ARBA" id="ARBA00022737"/>
    </source>
</evidence>
<comment type="subcellular location">
    <subcellularLocation>
        <location evidence="1">Cell membrane</location>
    </subcellularLocation>
</comment>
<name>G7ZCS5_AZOL4</name>
<sequence>MMGAGMSRKRLAIAATVLAMAAMPTLRSAQADDQDFALIERGRYVAVAADCVACHSLPGGKPYAGGSPLYTPFGTLVAPNITPDRETGIGNWTEEDLRRTLREGIGRGGKRLYPAMPYPAYTRMTDDDIRALWTYLRTREPVSNAVEANQLPFPFNIRLLMAGWNLLNFEPERFKPDPDKSPEWNRGAYLVQSLGHCGTCHTPKTMLGADDTDRALQGANLQGWYAPAITADPRQGIGDWTTDQLVAYLKTGANHQTLASGPMAEAIQNSTSKMTDADLKAIAAYLLDQKPPEAGAPARLAADDGRMRTGEAVYADTCMACHGGDGKGQTFLFPTLADSGVVQADDPATLIRLVLDGSRAVATDDRPTGPAMPPLGWRLDDAQVAAVVTYIRNSWSNAAPPVSADEVARMRKTLAQAH</sequence>
<dbReference type="InterPro" id="IPR009056">
    <property type="entry name" value="Cyt_c-like_dom"/>
</dbReference>
<dbReference type="Pfam" id="PF13442">
    <property type="entry name" value="Cytochrome_CBB3"/>
    <property type="match status" value="1"/>
</dbReference>
<dbReference type="SUPFAM" id="SSF46626">
    <property type="entry name" value="Cytochrome c"/>
    <property type="match status" value="3"/>
</dbReference>
<feature type="domain" description="Cytochrome c" evidence="12">
    <location>
        <begin position="305"/>
        <end position="395"/>
    </location>
</feature>
<dbReference type="EC" id="1.1.99.3" evidence="13"/>
<gene>
    <name evidence="13" type="ordered locus">AZOLI_p20466</name>
</gene>
<dbReference type="GO" id="GO:0020037">
    <property type="term" value="F:heme binding"/>
    <property type="evidence" value="ECO:0007669"/>
    <property type="project" value="InterPro"/>
</dbReference>
<evidence type="ECO:0000313" key="14">
    <source>
        <dbReference type="Proteomes" id="UP000005667"/>
    </source>
</evidence>
<feature type="binding site" description="covalent" evidence="9">
    <location>
        <position position="197"/>
    </location>
    <ligand>
        <name>heme c</name>
        <dbReference type="ChEBI" id="CHEBI:61717"/>
        <label>2</label>
    </ligand>
</feature>
<dbReference type="PIRSF" id="PIRSF000018">
    <property type="entry name" value="Mb_ADH_cyt_c"/>
    <property type="match status" value="1"/>
</dbReference>
<protein>
    <submittedName>
        <fullName evidence="13">Gluconate 2-dehydrogenase subunit</fullName>
        <ecNumber evidence="13">1.1.99.3</ecNumber>
    </submittedName>
</protein>
<evidence type="ECO:0000256" key="4">
    <source>
        <dbReference type="ARBA" id="ARBA00022723"/>
    </source>
</evidence>
<evidence type="ECO:0000256" key="7">
    <source>
        <dbReference type="ARBA" id="ARBA00023004"/>
    </source>
</evidence>
<evidence type="ECO:0000259" key="12">
    <source>
        <dbReference type="PROSITE" id="PS51007"/>
    </source>
</evidence>
<feature type="binding site" description="axial binding residue" evidence="10">
    <location>
        <position position="201"/>
    </location>
    <ligand>
        <name>heme c</name>
        <dbReference type="ChEBI" id="CHEBI:61717"/>
        <label>2</label>
    </ligand>
    <ligandPart>
        <name>Fe</name>
        <dbReference type="ChEBI" id="CHEBI:18248"/>
    </ligandPart>
</feature>
<feature type="binding site" description="covalent" evidence="9">
    <location>
        <position position="51"/>
    </location>
    <ligand>
        <name>heme c</name>
        <dbReference type="ChEBI" id="CHEBI:61717"/>
        <label>1</label>
    </ligand>
</feature>
<feature type="binding site" description="covalent" evidence="9">
    <location>
        <position position="54"/>
    </location>
    <ligand>
        <name>heme c</name>
        <dbReference type="ChEBI" id="CHEBI:61717"/>
        <label>1</label>
    </ligand>
</feature>
<dbReference type="GO" id="GO:0009055">
    <property type="term" value="F:electron transfer activity"/>
    <property type="evidence" value="ECO:0007669"/>
    <property type="project" value="InterPro"/>
</dbReference>
<dbReference type="InterPro" id="IPR036909">
    <property type="entry name" value="Cyt_c-like_dom_sf"/>
</dbReference>
<dbReference type="InterPro" id="IPR051459">
    <property type="entry name" value="Cytochrome_c-type_DH"/>
</dbReference>
<proteinExistence type="predicted"/>